<protein>
    <submittedName>
        <fullName evidence="2">Uncharacterized protein</fullName>
    </submittedName>
</protein>
<name>D8JBT8_HALJB</name>
<dbReference type="HOGENOM" id="CLU_2230286_0_0_2"/>
<gene>
    <name evidence="2" type="ordered locus">HacjB3_16956</name>
    <name evidence="3" type="ORF">C497_02292</name>
</gene>
<evidence type="ECO:0000256" key="1">
    <source>
        <dbReference type="SAM" id="MobiDB-lite"/>
    </source>
</evidence>
<dbReference type="Proteomes" id="UP000011645">
    <property type="component" value="Unassembled WGS sequence"/>
</dbReference>
<sequence>MDVECAIEPFEEPIEHTIAVIILPTVNILCPDVERVLTKLFDSVASTAGLPDTGRTEDSGRFSRLSTQDRRKDPGEVGELRIAVDDLFWDERILEHSSVRDHIAE</sequence>
<evidence type="ECO:0000313" key="3">
    <source>
        <dbReference type="EMBL" id="ELY40875.1"/>
    </source>
</evidence>
<feature type="compositionally biased region" description="Basic and acidic residues" evidence="1">
    <location>
        <begin position="54"/>
        <end position="74"/>
    </location>
</feature>
<keyword evidence="2" id="KW-0614">Plasmid</keyword>
<geneLocation type="plasmid" evidence="2 4">
    <name>1</name>
</geneLocation>
<accession>D8JBT8</accession>
<dbReference type="EMBL" id="AOHV01000008">
    <property type="protein sequence ID" value="ELY40875.1"/>
    <property type="molecule type" value="Genomic_DNA"/>
</dbReference>
<evidence type="ECO:0000313" key="5">
    <source>
        <dbReference type="Proteomes" id="UP000011645"/>
    </source>
</evidence>
<evidence type="ECO:0000313" key="2">
    <source>
        <dbReference type="EMBL" id="ADJ16741.1"/>
    </source>
</evidence>
<reference evidence="3 5" key="2">
    <citation type="journal article" date="2014" name="PLoS Genet.">
        <title>Phylogenetically driven sequencing of extremely halophilic archaea reveals strategies for static and dynamic osmo-response.</title>
        <authorList>
            <person name="Becker E.A."/>
            <person name="Seitzer P.M."/>
            <person name="Tritt A."/>
            <person name="Larsen D."/>
            <person name="Krusor M."/>
            <person name="Yao A.I."/>
            <person name="Wu D."/>
            <person name="Madern D."/>
            <person name="Eisen J.A."/>
            <person name="Darling A.E."/>
            <person name="Facciotti M.T."/>
        </authorList>
    </citation>
    <scope>NUCLEOTIDE SEQUENCE [LARGE SCALE GENOMIC DNA]</scope>
    <source>
        <strain evidence="3">B3</strain>
        <strain evidence="5">DSM 18796 / CECT 7217 / JCM 14584 / KCTC 4019 / B3</strain>
    </source>
</reference>
<reference evidence="2 4" key="1">
    <citation type="journal article" date="2010" name="J. Bacteriol.">
        <title>Complete genome sequence of Halalkalicoccus jeotgali B3(T), an extremely halophilic archaeon.</title>
        <authorList>
            <person name="Roh S.W."/>
            <person name="Nam Y.D."/>
            <person name="Nam S.H."/>
            <person name="Choi S.H."/>
            <person name="Park H.S."/>
            <person name="Bae J.W."/>
        </authorList>
    </citation>
    <scope>NUCLEOTIDE SEQUENCE [LARGE SCALE GENOMIC DNA]</scope>
    <source>
        <strain evidence="2">B3</strain>
        <strain evidence="4">DSM 18796 / CECT 7217 / JCM 14584 / KCTC 4019 / B3</strain>
        <plasmid evidence="4">1</plasmid>
    </source>
</reference>
<keyword evidence="5" id="KW-1185">Reference proteome</keyword>
<dbReference type="KEGG" id="hje:HacjB3_16956"/>
<dbReference type="AlphaFoldDB" id="D8JBT8"/>
<proteinExistence type="predicted"/>
<dbReference type="EMBL" id="CP002063">
    <property type="protein sequence ID" value="ADJ16741.1"/>
    <property type="molecule type" value="Genomic_DNA"/>
</dbReference>
<dbReference type="Proteomes" id="UP000000390">
    <property type="component" value="Plasmid 1"/>
</dbReference>
<evidence type="ECO:0000313" key="4">
    <source>
        <dbReference type="Proteomes" id="UP000000390"/>
    </source>
</evidence>
<organism evidence="2 4">
    <name type="scientific">Halalkalicoccus jeotgali (strain DSM 18796 / CECT 7217 / JCM 14584 / KCTC 4019 / B3)</name>
    <dbReference type="NCBI Taxonomy" id="795797"/>
    <lineage>
        <taxon>Archaea</taxon>
        <taxon>Methanobacteriati</taxon>
        <taxon>Methanobacteriota</taxon>
        <taxon>Stenosarchaea group</taxon>
        <taxon>Halobacteria</taxon>
        <taxon>Halobacteriales</taxon>
        <taxon>Halococcaceae</taxon>
        <taxon>Halalkalicoccus</taxon>
    </lineage>
</organism>
<feature type="region of interest" description="Disordered" evidence="1">
    <location>
        <begin position="47"/>
        <end position="74"/>
    </location>
</feature>